<dbReference type="RefSeq" id="WP_116880993.1">
    <property type="nucleotide sequence ID" value="NZ_QURB01000005.1"/>
</dbReference>
<dbReference type="GO" id="GO:0005886">
    <property type="term" value="C:plasma membrane"/>
    <property type="evidence" value="ECO:0007669"/>
    <property type="project" value="UniProtKB-SubCell"/>
</dbReference>
<dbReference type="SUPFAM" id="SSF53649">
    <property type="entry name" value="Alkaline phosphatase-like"/>
    <property type="match status" value="1"/>
</dbReference>
<feature type="transmembrane region" description="Helical" evidence="6">
    <location>
        <begin position="52"/>
        <end position="76"/>
    </location>
</feature>
<reference evidence="8 9" key="1">
    <citation type="submission" date="2018-08" db="EMBL/GenBank/DDBJ databases">
        <title>The draft genome squence of Brumimicrobium sp. N62.</title>
        <authorList>
            <person name="Du Z.-J."/>
            <person name="Luo H.-R."/>
        </authorList>
    </citation>
    <scope>NUCLEOTIDE SEQUENCE [LARGE SCALE GENOMIC DNA]</scope>
    <source>
        <strain evidence="8 9">N62</strain>
    </source>
</reference>
<feature type="domain" description="Sulfatase N-terminal" evidence="7">
    <location>
        <begin position="277"/>
        <end position="566"/>
    </location>
</feature>
<evidence type="ECO:0000256" key="1">
    <source>
        <dbReference type="ARBA" id="ARBA00004651"/>
    </source>
</evidence>
<evidence type="ECO:0000256" key="2">
    <source>
        <dbReference type="ARBA" id="ARBA00022475"/>
    </source>
</evidence>
<feature type="transmembrane region" description="Helical" evidence="6">
    <location>
        <begin position="170"/>
        <end position="187"/>
    </location>
</feature>
<dbReference type="InterPro" id="IPR017850">
    <property type="entry name" value="Alkaline_phosphatase_core_sf"/>
</dbReference>
<feature type="transmembrane region" description="Helical" evidence="6">
    <location>
        <begin position="140"/>
        <end position="158"/>
    </location>
</feature>
<evidence type="ECO:0000259" key="7">
    <source>
        <dbReference type="Pfam" id="PF00884"/>
    </source>
</evidence>
<gene>
    <name evidence="8" type="ORF">DXU93_09205</name>
</gene>
<evidence type="ECO:0000313" key="8">
    <source>
        <dbReference type="EMBL" id="RFC54153.1"/>
    </source>
</evidence>
<name>A0A3E1EXE8_9FLAO</name>
<accession>A0A3E1EXE8</accession>
<organism evidence="8 9">
    <name type="scientific">Brumimicrobium aurantiacum</name>
    <dbReference type="NCBI Taxonomy" id="1737063"/>
    <lineage>
        <taxon>Bacteria</taxon>
        <taxon>Pseudomonadati</taxon>
        <taxon>Bacteroidota</taxon>
        <taxon>Flavobacteriia</taxon>
        <taxon>Flavobacteriales</taxon>
        <taxon>Crocinitomicaceae</taxon>
        <taxon>Brumimicrobium</taxon>
    </lineage>
</organism>
<dbReference type="PANTHER" id="PTHR47371">
    <property type="entry name" value="LIPOTEICHOIC ACID SYNTHASE"/>
    <property type="match status" value="1"/>
</dbReference>
<keyword evidence="2" id="KW-1003">Cell membrane</keyword>
<keyword evidence="3 6" id="KW-0812">Transmembrane</keyword>
<evidence type="ECO:0000256" key="6">
    <source>
        <dbReference type="SAM" id="Phobius"/>
    </source>
</evidence>
<keyword evidence="4 6" id="KW-1133">Transmembrane helix</keyword>
<evidence type="ECO:0000256" key="5">
    <source>
        <dbReference type="ARBA" id="ARBA00023136"/>
    </source>
</evidence>
<dbReference type="OrthoDB" id="9777768at2"/>
<comment type="caution">
    <text evidence="8">The sequence shown here is derived from an EMBL/GenBank/DDBJ whole genome shotgun (WGS) entry which is preliminary data.</text>
</comment>
<evidence type="ECO:0000256" key="3">
    <source>
        <dbReference type="ARBA" id="ARBA00022692"/>
    </source>
</evidence>
<dbReference type="EMBL" id="QURB01000005">
    <property type="protein sequence ID" value="RFC54153.1"/>
    <property type="molecule type" value="Genomic_DNA"/>
</dbReference>
<dbReference type="AlphaFoldDB" id="A0A3E1EXE8"/>
<keyword evidence="9" id="KW-1185">Reference proteome</keyword>
<sequence length="670" mass="79091">MQNLRSTFVSFLKSYTSLFILPILFLVVFRIIEFTLLIENVQVFHKPFRSFTYSVEFDLIFLALYYLSFFLIFYLLYKISRRLFQVTFSALFIILTFIHLALNQFFYTSDILLDKTFFYFSLTELKIILSGESGGVFSTFFWPYLISIILVAFSFWYIKPQLEKNKTLRIIGQSFTILSLCLFLFRGEVHPRTLPHYSHYEKQIHTSKLSYFFTSLYQLISPEESKEKKPFEAIETYKEIIGRESNLTNEDYPFTYSSDDLIKNNWAEYINDHEKIKNVVLIISEGLSSRFSGEEAKFGSMTPFIDSLSKQSLYWPNMLSITDRTHGVFAAALAGLPHGFERGFLNYKGKQPKYNSVSKFLKDKGYSTNFIYGGWSHFDNYHSFLVENKFDGIVNESYINEHFNLKTSNSDQKFSYGYHDQSTVDAYFQFMQNAQITSPYFNLYLTLSLHTPYDIPDKQHYIEKAKKNLTNLDADFFDQNKEIISTVYYADQSLKKFFKKYEEREDFEETIFMIMGDHSVTALDLHSELGGYHIPFILYSPKINKPQKFNEIISHWDIPSTIMDILPNLNWKTKNKLTHWLGNGVSFKNDIRSKNPIFLGTFRGDIIGVVWEEYAYIHERLYRIKEGLELEPYEDVKREKRFSKLLETYIILNKYSIKNDKITPFFKTSN</sequence>
<evidence type="ECO:0000313" key="9">
    <source>
        <dbReference type="Proteomes" id="UP000257127"/>
    </source>
</evidence>
<comment type="subcellular location">
    <subcellularLocation>
        <location evidence="1">Cell membrane</location>
        <topology evidence="1">Multi-pass membrane protein</topology>
    </subcellularLocation>
</comment>
<keyword evidence="5 6" id="KW-0472">Membrane</keyword>
<dbReference type="InterPro" id="IPR050448">
    <property type="entry name" value="OpgB/LTA_synthase_biosynth"/>
</dbReference>
<feature type="transmembrane region" description="Helical" evidence="6">
    <location>
        <begin position="83"/>
        <end position="102"/>
    </location>
</feature>
<evidence type="ECO:0000256" key="4">
    <source>
        <dbReference type="ARBA" id="ARBA00022989"/>
    </source>
</evidence>
<dbReference type="Gene3D" id="3.40.720.10">
    <property type="entry name" value="Alkaline Phosphatase, subunit A"/>
    <property type="match status" value="1"/>
</dbReference>
<protein>
    <submittedName>
        <fullName evidence="8">DUF229 domain-containing protein</fullName>
    </submittedName>
</protein>
<dbReference type="Pfam" id="PF00884">
    <property type="entry name" value="Sulfatase"/>
    <property type="match status" value="1"/>
</dbReference>
<proteinExistence type="predicted"/>
<dbReference type="CDD" id="cd16015">
    <property type="entry name" value="LTA_synthase"/>
    <property type="match status" value="1"/>
</dbReference>
<feature type="transmembrane region" description="Helical" evidence="6">
    <location>
        <begin position="12"/>
        <end position="32"/>
    </location>
</feature>
<dbReference type="InterPro" id="IPR000917">
    <property type="entry name" value="Sulfatase_N"/>
</dbReference>
<dbReference type="PANTHER" id="PTHR47371:SF3">
    <property type="entry name" value="PHOSPHOGLYCEROL TRANSFERASE I"/>
    <property type="match status" value="1"/>
</dbReference>
<dbReference type="Proteomes" id="UP000257127">
    <property type="component" value="Unassembled WGS sequence"/>
</dbReference>